<dbReference type="PRINTS" id="PR01301">
    <property type="entry name" value="RGSPROTEIN"/>
</dbReference>
<feature type="domain" description="RGS" evidence="3">
    <location>
        <begin position="280"/>
        <end position="396"/>
    </location>
</feature>
<dbReference type="SMART" id="SM00315">
    <property type="entry name" value="RGS"/>
    <property type="match status" value="1"/>
</dbReference>
<dbReference type="FunFam" id="1.10.167.10:FF:000001">
    <property type="entry name" value="Putative regulator of g-protein signaling 12"/>
    <property type="match status" value="1"/>
</dbReference>
<dbReference type="Pfam" id="PF00615">
    <property type="entry name" value="RGS"/>
    <property type="match status" value="1"/>
</dbReference>
<name>A0A814IRW8_9BILA</name>
<sequence length="461" mass="52968">MHKNHEDIELNKCSCDNPKITIGNNNNNKKLMKKTNYCHPHLQQKSTTSINMFSQISKLKMMNSSKLKFRSKSSTQLLTTKSTLSPTQHSLAQFNNFMDELQNPKNHSNLKINQDELGEIVNLKFEDTKLSHTENINEQKCEKDQETSGSKNTRNNSLLHGYYAHNYQLYHQHTLNNNNHPILIENKPNFKNFTKNKQKRSVISLNESISSVNNSNNNNINNNNNNSQFMNANVKSLAANFAKDIKSKASNLLRRRHTDASFIDKGIIPSREEIYKWQTSFENLLRHKYGIALFRGFLKTEFSEENIEFWLECEEYKYMNKEIKRMAKSKKIYQDFVAIGSPREVNLDIELRAYTAQNILNPSYDTFDRAQKRIQALMEKDSYPRFLESNLYKNLLGSYSPPLPSQGLNGKINPVCTSSESLSSAKSIQASLNKIFSSSKTNGSQILIEQSRSASTSSSDK</sequence>
<dbReference type="FunFam" id="1.10.196.10:FF:000001">
    <property type="entry name" value="Regulator of G-protein signaling 8"/>
    <property type="match status" value="1"/>
</dbReference>
<dbReference type="InterPro" id="IPR044926">
    <property type="entry name" value="RGS_subdomain_2"/>
</dbReference>
<comment type="caution">
    <text evidence="4">The sequence shown here is derived from an EMBL/GenBank/DDBJ whole genome shotgun (WGS) entry which is preliminary data.</text>
</comment>
<reference evidence="4" key="1">
    <citation type="submission" date="2021-02" db="EMBL/GenBank/DDBJ databases">
        <authorList>
            <person name="Nowell W R."/>
        </authorList>
    </citation>
    <scope>NUCLEOTIDE SEQUENCE</scope>
    <source>
        <strain evidence="4">Ploen Becks lab</strain>
    </source>
</reference>
<evidence type="ECO:0000256" key="2">
    <source>
        <dbReference type="SAM" id="MobiDB-lite"/>
    </source>
</evidence>
<dbReference type="EMBL" id="CAJNOC010004668">
    <property type="protein sequence ID" value="CAF1029680.1"/>
    <property type="molecule type" value="Genomic_DNA"/>
</dbReference>
<feature type="region of interest" description="Disordered" evidence="2">
    <location>
        <begin position="135"/>
        <end position="156"/>
    </location>
</feature>
<keyword evidence="5" id="KW-1185">Reference proteome</keyword>
<organism evidence="4 5">
    <name type="scientific">Brachionus calyciflorus</name>
    <dbReference type="NCBI Taxonomy" id="104777"/>
    <lineage>
        <taxon>Eukaryota</taxon>
        <taxon>Metazoa</taxon>
        <taxon>Spiralia</taxon>
        <taxon>Gnathifera</taxon>
        <taxon>Rotifera</taxon>
        <taxon>Eurotatoria</taxon>
        <taxon>Monogononta</taxon>
        <taxon>Pseudotrocha</taxon>
        <taxon>Ploima</taxon>
        <taxon>Brachionidae</taxon>
        <taxon>Brachionus</taxon>
    </lineage>
</organism>
<dbReference type="Gene3D" id="1.10.167.10">
    <property type="entry name" value="Regulator of G-protein Signalling 4, domain 2"/>
    <property type="match status" value="1"/>
</dbReference>
<dbReference type="GO" id="GO:0009968">
    <property type="term" value="P:negative regulation of signal transduction"/>
    <property type="evidence" value="ECO:0007669"/>
    <property type="project" value="UniProtKB-KW"/>
</dbReference>
<dbReference type="InterPro" id="IPR036305">
    <property type="entry name" value="RGS_sf"/>
</dbReference>
<protein>
    <recommendedName>
        <fullName evidence="3">RGS domain-containing protein</fullName>
    </recommendedName>
</protein>
<evidence type="ECO:0000256" key="1">
    <source>
        <dbReference type="ARBA" id="ARBA00022700"/>
    </source>
</evidence>
<dbReference type="PANTHER" id="PTHR10845">
    <property type="entry name" value="REGULATOR OF G PROTEIN SIGNALING"/>
    <property type="match status" value="1"/>
</dbReference>
<evidence type="ECO:0000313" key="4">
    <source>
        <dbReference type="EMBL" id="CAF1029680.1"/>
    </source>
</evidence>
<accession>A0A814IRW8</accession>
<feature type="compositionally biased region" description="Basic and acidic residues" evidence="2">
    <location>
        <begin position="135"/>
        <end position="146"/>
    </location>
</feature>
<dbReference type="PROSITE" id="PS50132">
    <property type="entry name" value="RGS"/>
    <property type="match status" value="1"/>
</dbReference>
<dbReference type="PANTHER" id="PTHR10845:SF259">
    <property type="entry name" value="RGS DOMAIN-CONTAINING PROTEIN-RELATED"/>
    <property type="match status" value="1"/>
</dbReference>
<keyword evidence="1" id="KW-0734">Signal transduction inhibitor</keyword>
<dbReference type="Proteomes" id="UP000663879">
    <property type="component" value="Unassembled WGS sequence"/>
</dbReference>
<feature type="compositionally biased region" description="Polar residues" evidence="2">
    <location>
        <begin position="147"/>
        <end position="156"/>
    </location>
</feature>
<dbReference type="InterPro" id="IPR024066">
    <property type="entry name" value="RGS_subdom1/3"/>
</dbReference>
<dbReference type="AlphaFoldDB" id="A0A814IRW8"/>
<dbReference type="SUPFAM" id="SSF48097">
    <property type="entry name" value="Regulator of G-protein signaling, RGS"/>
    <property type="match status" value="1"/>
</dbReference>
<evidence type="ECO:0000313" key="5">
    <source>
        <dbReference type="Proteomes" id="UP000663879"/>
    </source>
</evidence>
<evidence type="ECO:0000259" key="3">
    <source>
        <dbReference type="PROSITE" id="PS50132"/>
    </source>
</evidence>
<proteinExistence type="predicted"/>
<dbReference type="Gene3D" id="1.10.196.10">
    <property type="match status" value="1"/>
</dbReference>
<dbReference type="OrthoDB" id="196547at2759"/>
<gene>
    <name evidence="4" type="ORF">OXX778_LOCUS17803</name>
</gene>
<dbReference type="InterPro" id="IPR016137">
    <property type="entry name" value="RGS"/>
</dbReference>